<proteinExistence type="predicted"/>
<accession>A0A060R9H8</accession>
<dbReference type="OrthoDB" id="9761875at2"/>
<reference evidence="3 4" key="1">
    <citation type="journal article" date="2015" name="Genome Announc.">
        <title>Complete Genome Sequence of the Novel Leech Symbiont Mucinivorans hirudinis M3T.</title>
        <authorList>
            <person name="Nelson M.C."/>
            <person name="Bomar L."/>
            <person name="Graf J."/>
        </authorList>
    </citation>
    <scope>NUCLEOTIDE SEQUENCE [LARGE SCALE GENOMIC DNA]</scope>
    <source>
        <strain evidence="4">M3</strain>
    </source>
</reference>
<dbReference type="GO" id="GO:0005980">
    <property type="term" value="P:glycogen catabolic process"/>
    <property type="evidence" value="ECO:0007669"/>
    <property type="project" value="InterPro"/>
</dbReference>
<dbReference type="KEGG" id="rbc:BN938_2198"/>
<dbReference type="Pfam" id="PF06202">
    <property type="entry name" value="GDE_C"/>
    <property type="match status" value="1"/>
</dbReference>
<dbReference type="GO" id="GO:0004134">
    <property type="term" value="F:4-alpha-glucanotransferase activity"/>
    <property type="evidence" value="ECO:0007669"/>
    <property type="project" value="InterPro"/>
</dbReference>
<dbReference type="Proteomes" id="UP000027616">
    <property type="component" value="Chromosome I"/>
</dbReference>
<protein>
    <submittedName>
        <fullName evidence="3">Putative glycogen debranching enzyme</fullName>
    </submittedName>
</protein>
<evidence type="ECO:0000313" key="4">
    <source>
        <dbReference type="Proteomes" id="UP000027616"/>
    </source>
</evidence>
<dbReference type="SUPFAM" id="SSF48208">
    <property type="entry name" value="Six-hairpin glycosidases"/>
    <property type="match status" value="1"/>
</dbReference>
<evidence type="ECO:0000259" key="1">
    <source>
        <dbReference type="Pfam" id="PF06202"/>
    </source>
</evidence>
<dbReference type="AlphaFoldDB" id="A0A060R9H8"/>
<keyword evidence="4" id="KW-1185">Reference proteome</keyword>
<dbReference type="Gene3D" id="1.50.10.10">
    <property type="match status" value="1"/>
</dbReference>
<dbReference type="InterPro" id="IPR024742">
    <property type="entry name" value="Glycogen_debranch_N"/>
</dbReference>
<dbReference type="InterPro" id="IPR008928">
    <property type="entry name" value="6-hairpin_glycosidase_sf"/>
</dbReference>
<evidence type="ECO:0000259" key="2">
    <source>
        <dbReference type="Pfam" id="PF12439"/>
    </source>
</evidence>
<dbReference type="HOGENOM" id="CLU_026835_0_0_10"/>
<dbReference type="STRING" id="1433126.BN938_2198"/>
<sequence>MAVLHFDKAELGNLEYSLVREMLATNRSGGYLSTTIVCCNTRKYHGLMVCPIEELGGEQFVLLSSLDETIVQHDQPFNLAIHRFPGSYEPRGHKYIIDFDYTPTPSITYRVGGVKLKKELLWVHTAQQLLIRYTLLEAHSQTFLRLRPFLAFRNRHALSKENMEADGRSYPITGGVRNKLYQGFPWLNMQTSRETNFVAAPIWYNNFEYQAEKKRGYDCLEDLLTTGYFELELKAGESVVFSASTAEHNPDTLVQLFEEELARRTNKTEFLPLMRHSARQFLINYNGGVALEAGYPWYNPRSRETFIALAGCTLTQGLNIKCKEILDRHVSRLHNGLFGQHLAADTQLWFYHTLQEFEKVSGAAEVWKNYGEAMKNILWTYRNGDTPERCIHMADNGLIHAALAGSALTWMNVKIDGQPLTRRPGFTVEVNALWYNAVCYTLALAEQFGDEEFVREWCEIPGQIQDSFQRMFYMKDRKYCADFVYEGFQNTDIRPNQLFACSLAYSPLVEEQKWAVLETIRTHLLTPRGLRTLTPTHPAYKGRFFGSQEQRDSARHNGSAYSWLLEHYVRARFALDGASFVYKAQELLASYEENLLMYCIGSVAEVYDGDPPHNPGGSISYAPSVGAVLAINELIEKYK</sequence>
<dbReference type="Pfam" id="PF12439">
    <property type="entry name" value="GDE_N"/>
    <property type="match status" value="1"/>
</dbReference>
<dbReference type="EMBL" id="HG934468">
    <property type="protein sequence ID" value="CDN32270.1"/>
    <property type="molecule type" value="Genomic_DNA"/>
</dbReference>
<dbReference type="PANTHER" id="PTHR10569">
    <property type="entry name" value="GLYCOGEN DEBRANCHING ENZYME"/>
    <property type="match status" value="1"/>
</dbReference>
<dbReference type="InterPro" id="IPR032790">
    <property type="entry name" value="GDE_C"/>
</dbReference>
<dbReference type="PANTHER" id="PTHR10569:SF2">
    <property type="entry name" value="GLYCOGEN DEBRANCHING ENZYME"/>
    <property type="match status" value="1"/>
</dbReference>
<gene>
    <name evidence="3" type="ORF">BN938_2198</name>
</gene>
<dbReference type="InterPro" id="IPR010401">
    <property type="entry name" value="AGL/Gdb1"/>
</dbReference>
<feature type="domain" description="Glycogen debranching enzyme C-terminal" evidence="1">
    <location>
        <begin position="278"/>
        <end position="629"/>
    </location>
</feature>
<dbReference type="eggNOG" id="COG3408">
    <property type="taxonomic scope" value="Bacteria"/>
</dbReference>
<feature type="domain" description="Glycogen debranching enzyme bacterial and archaeal type N-terminal" evidence="2">
    <location>
        <begin position="20"/>
        <end position="239"/>
    </location>
</feature>
<dbReference type="GO" id="GO:0004135">
    <property type="term" value="F:amylo-alpha-1,6-glucosidase activity"/>
    <property type="evidence" value="ECO:0007669"/>
    <property type="project" value="InterPro"/>
</dbReference>
<dbReference type="PATRIC" id="fig|1433126.3.peg.2170"/>
<organism evidence="3 4">
    <name type="scientific">Mucinivorans hirudinis</name>
    <dbReference type="NCBI Taxonomy" id="1433126"/>
    <lineage>
        <taxon>Bacteria</taxon>
        <taxon>Pseudomonadati</taxon>
        <taxon>Bacteroidota</taxon>
        <taxon>Bacteroidia</taxon>
        <taxon>Bacteroidales</taxon>
        <taxon>Rikenellaceae</taxon>
        <taxon>Mucinivorans</taxon>
    </lineage>
</organism>
<evidence type="ECO:0000313" key="3">
    <source>
        <dbReference type="EMBL" id="CDN32270.1"/>
    </source>
</evidence>
<name>A0A060R9H8_9BACT</name>
<dbReference type="InterPro" id="IPR012341">
    <property type="entry name" value="6hp_glycosidase-like_sf"/>
</dbReference>